<evidence type="ECO:0000256" key="8">
    <source>
        <dbReference type="SAM" id="Coils"/>
    </source>
</evidence>
<keyword evidence="3 7" id="KW-0999">Mitochondrion inner membrane</keyword>
<evidence type="ECO:0000256" key="7">
    <source>
        <dbReference type="RuleBase" id="RU363000"/>
    </source>
</evidence>
<evidence type="ECO:0000256" key="6">
    <source>
        <dbReference type="ARBA" id="ARBA00023136"/>
    </source>
</evidence>
<feature type="compositionally biased region" description="Pro residues" evidence="9">
    <location>
        <begin position="173"/>
        <end position="182"/>
    </location>
</feature>
<dbReference type="GO" id="GO:0061617">
    <property type="term" value="C:MICOS complex"/>
    <property type="evidence" value="ECO:0007669"/>
    <property type="project" value="TreeGrafter"/>
</dbReference>
<evidence type="ECO:0000256" key="2">
    <source>
        <dbReference type="ARBA" id="ARBA00022692"/>
    </source>
</evidence>
<evidence type="ECO:0000313" key="10">
    <source>
        <dbReference type="EMBL" id="KAJ8382459.1"/>
    </source>
</evidence>
<dbReference type="PANTHER" id="PTHR15415">
    <property type="entry name" value="MITOFILIN"/>
    <property type="match status" value="1"/>
</dbReference>
<keyword evidence="11" id="KW-1185">Reference proteome</keyword>
<dbReference type="EMBL" id="JAINUF010000001">
    <property type="protein sequence ID" value="KAJ8382459.1"/>
    <property type="molecule type" value="Genomic_DNA"/>
</dbReference>
<comment type="subunit">
    <text evidence="7">Component of the mitochondrial contact site and cristae organizing system (MICOS) complex.</text>
</comment>
<keyword evidence="6" id="KW-0472">Membrane</keyword>
<dbReference type="OrthoDB" id="10261039at2759"/>
<dbReference type="Proteomes" id="UP001152622">
    <property type="component" value="Chromosome 1"/>
</dbReference>
<evidence type="ECO:0000313" key="11">
    <source>
        <dbReference type="Proteomes" id="UP001152622"/>
    </source>
</evidence>
<reference evidence="10" key="1">
    <citation type="journal article" date="2023" name="Science">
        <title>Genome structures resolve the early diversification of teleost fishes.</title>
        <authorList>
            <person name="Parey E."/>
            <person name="Louis A."/>
            <person name="Montfort J."/>
            <person name="Bouchez O."/>
            <person name="Roques C."/>
            <person name="Iampietro C."/>
            <person name="Lluch J."/>
            <person name="Castinel A."/>
            <person name="Donnadieu C."/>
            <person name="Desvignes T."/>
            <person name="Floi Bucao C."/>
            <person name="Jouanno E."/>
            <person name="Wen M."/>
            <person name="Mejri S."/>
            <person name="Dirks R."/>
            <person name="Jansen H."/>
            <person name="Henkel C."/>
            <person name="Chen W.J."/>
            <person name="Zahm M."/>
            <person name="Cabau C."/>
            <person name="Klopp C."/>
            <person name="Thompson A.W."/>
            <person name="Robinson-Rechavi M."/>
            <person name="Braasch I."/>
            <person name="Lecointre G."/>
            <person name="Bobe J."/>
            <person name="Postlethwait J.H."/>
            <person name="Berthelot C."/>
            <person name="Roest Crollius H."/>
            <person name="Guiguen Y."/>
        </authorList>
    </citation>
    <scope>NUCLEOTIDE SEQUENCE</scope>
    <source>
        <strain evidence="10">WJC10195</strain>
    </source>
</reference>
<dbReference type="GO" id="GO:0042407">
    <property type="term" value="P:cristae formation"/>
    <property type="evidence" value="ECO:0007669"/>
    <property type="project" value="TreeGrafter"/>
</dbReference>
<accession>A0A9Q1GE31</accession>
<dbReference type="Pfam" id="PF09731">
    <property type="entry name" value="Mitofilin"/>
    <property type="match status" value="1"/>
</dbReference>
<proteinExistence type="inferred from homology"/>
<gene>
    <name evidence="10" type="ORF">SKAU_G00032370</name>
</gene>
<evidence type="ECO:0000256" key="9">
    <source>
        <dbReference type="SAM" id="MobiDB-lite"/>
    </source>
</evidence>
<keyword evidence="2 7" id="KW-0812">Transmembrane</keyword>
<keyword evidence="4" id="KW-1133">Transmembrane helix</keyword>
<comment type="function">
    <text evidence="7">Component of the MICOS complex, a large protein complex of the mitochondrial inner membrane that plays crucial roles in the maintenance of crista junctions, inner membrane architecture, and formation of contact sites to the outer membrane.</text>
</comment>
<comment type="caution">
    <text evidence="10">The sequence shown here is derived from an EMBL/GenBank/DDBJ whole genome shotgun (WGS) entry which is preliminary data.</text>
</comment>
<evidence type="ECO:0000256" key="5">
    <source>
        <dbReference type="ARBA" id="ARBA00023128"/>
    </source>
</evidence>
<organism evidence="10 11">
    <name type="scientific">Synaphobranchus kaupii</name>
    <name type="common">Kaup's arrowtooth eel</name>
    <dbReference type="NCBI Taxonomy" id="118154"/>
    <lineage>
        <taxon>Eukaryota</taxon>
        <taxon>Metazoa</taxon>
        <taxon>Chordata</taxon>
        <taxon>Craniata</taxon>
        <taxon>Vertebrata</taxon>
        <taxon>Euteleostomi</taxon>
        <taxon>Actinopterygii</taxon>
        <taxon>Neopterygii</taxon>
        <taxon>Teleostei</taxon>
        <taxon>Anguilliformes</taxon>
        <taxon>Synaphobranchidae</taxon>
        <taxon>Synaphobranchus</taxon>
    </lineage>
</organism>
<evidence type="ECO:0000256" key="4">
    <source>
        <dbReference type="ARBA" id="ARBA00022989"/>
    </source>
</evidence>
<keyword evidence="5 7" id="KW-0496">Mitochondrion</keyword>
<feature type="region of interest" description="Disordered" evidence="9">
    <location>
        <begin position="96"/>
        <end position="140"/>
    </location>
</feature>
<sequence length="758" mass="83500">MLRVCRKAASAAAQKCLCGNVSLRPLQPCRHYTSAGDTGVTAGKIVGTSLLLVGGGFGGTVLYAKWDPKFRANVEKSVPYSDQVFEMTLGPSTYSLPLPKKPVKSEAGVSKESMPPKMKGKATAEEKSAEPSAAVEPPQQTIEEASAEAAHIISAISEVPTVPAPGTHEPEPQPEALPPAAPEAPAGGECTECAHEAHHAVKERPPEEVAARLAEQDKAEEDLLAFLSTSLEEALGSSADVTLKALAAQKAAIKAIDMHTQRLKDAMEDDEASPDKKTAQWRVLEDALKERSQTVDEAADALQCARTELEKLRGVIDHGKKTNLSSARAQILAAEENLHNMLVDLDNMVNKVTTAQSEAKILSQYSELVTEAKSQFQKELDSITPEIQSGWKGLTGKLSTDDLNSLIAHAHRRIDQLNRELAEQRVREQIHIDAALEQQKLEDKKALEVAVATALEHNREEMRLEQQRKVEGVREVMEAEMRTQLRRQAAAHTDHLRDVLKVQEQELLAEAQENLTNKLMDQDTQFRRQAQEQLDGFTLDMNAAYARLKGIEEAIDSHVVAEEEARKAHHLWLSVEALNYTLRTVGVNAPTEPLETAVQAVRNSCSNNEFALALTTALPEESLQRGIYSEASLRARFYGIRQLARRVAMIDETRNSLYQYFLSYLQSILLFEPKQVVPPPKLSSEDLDTFKLLSYATYCLEHGDLELAAKFVNQLRGESRRVAQDWLKEARLTLETRQAASLLSAYANASGLGTTQAP</sequence>
<dbReference type="AlphaFoldDB" id="A0A9Q1GE31"/>
<comment type="subcellular location">
    <subcellularLocation>
        <location evidence="7">Mitochondrion inner membrane</location>
        <topology evidence="7">Single-pass membrane protein</topology>
    </subcellularLocation>
</comment>
<keyword evidence="8" id="KW-0175">Coiled coil</keyword>
<name>A0A9Q1GE31_SYNKA</name>
<evidence type="ECO:0000256" key="3">
    <source>
        <dbReference type="ARBA" id="ARBA00022792"/>
    </source>
</evidence>
<dbReference type="PANTHER" id="PTHR15415:SF7">
    <property type="entry name" value="MICOS COMPLEX SUBUNIT MIC60"/>
    <property type="match status" value="1"/>
</dbReference>
<feature type="region of interest" description="Disordered" evidence="9">
    <location>
        <begin position="160"/>
        <end position="190"/>
    </location>
</feature>
<feature type="coiled-coil region" evidence="8">
    <location>
        <begin position="400"/>
        <end position="427"/>
    </location>
</feature>
<comment type="similarity">
    <text evidence="1 7">Belongs to the MICOS complex subunit Mic60 family.</text>
</comment>
<evidence type="ECO:0000256" key="1">
    <source>
        <dbReference type="ARBA" id="ARBA00010877"/>
    </source>
</evidence>
<protein>
    <recommendedName>
        <fullName evidence="7">MICOS complex subunit MIC60</fullName>
    </recommendedName>
    <alternativeName>
        <fullName evidence="7">Mitofilin</fullName>
    </alternativeName>
</protein>
<dbReference type="InterPro" id="IPR019133">
    <property type="entry name" value="MIC60"/>
</dbReference>